<comment type="subunit">
    <text evidence="12">F-type ATPases have 2 components, F(1) - the catalytic core - and F(0) - the membrane proton channel. F(1) has five subunits: alpha(3), beta(3), gamma(1), delta(1), epsilon(1). F(0) has three main subunits: a(1), b(2) and c(10-14). The alpha and beta chains form an alternating ring which encloses part of the gamma chain. F(1) is attached to F(0) by a central stalk formed by the gamma and epsilon chains, while a peripheral stalk is formed by the delta and b chains.</text>
</comment>
<keyword evidence="6 12" id="KW-0406">Ion transport</keyword>
<dbReference type="STRING" id="638303.Thal_0560"/>
<dbReference type="PANTHER" id="PTHR34264:SF3">
    <property type="entry name" value="ATP SYNTHASE SUBUNIT B, CHLOROPLASTIC"/>
    <property type="match status" value="1"/>
</dbReference>
<dbReference type="RefSeq" id="WP_012991601.1">
    <property type="nucleotide sequence ID" value="NC_013894.1"/>
</dbReference>
<comment type="function">
    <text evidence="10">Component of the F(0) channel, it forms part of the peripheral stalk, linking F(1) to F(0). The b'-subunit is a diverged and duplicated form of b found in plants and photosynthetic bacteria.</text>
</comment>
<evidence type="ECO:0000256" key="7">
    <source>
        <dbReference type="ARBA" id="ARBA00023136"/>
    </source>
</evidence>
<dbReference type="KEGG" id="tal:Thal_0560"/>
<protein>
    <recommendedName>
        <fullName evidence="12">ATP synthase subunit b</fullName>
    </recommendedName>
    <alternativeName>
        <fullName evidence="12">ATP synthase F(0) sector subunit b</fullName>
    </alternativeName>
    <alternativeName>
        <fullName evidence="12">ATPase subunit I</fullName>
    </alternativeName>
    <alternativeName>
        <fullName evidence="12">F-type ATPase subunit b</fullName>
        <shortName evidence="12">F-ATPase subunit b</shortName>
    </alternativeName>
</protein>
<evidence type="ECO:0000256" key="12">
    <source>
        <dbReference type="HAMAP-Rule" id="MF_01398"/>
    </source>
</evidence>
<dbReference type="Proteomes" id="UP000002043">
    <property type="component" value="Chromosome"/>
</dbReference>
<dbReference type="GO" id="GO:0046933">
    <property type="term" value="F:proton-transporting ATP synthase activity, rotational mechanism"/>
    <property type="evidence" value="ECO:0007669"/>
    <property type="project" value="UniProtKB-UniRule"/>
</dbReference>
<dbReference type="HOGENOM" id="CLU_128247_0_0_0"/>
<dbReference type="GO" id="GO:0045259">
    <property type="term" value="C:proton-transporting ATP synthase complex"/>
    <property type="evidence" value="ECO:0007669"/>
    <property type="project" value="UniProtKB-KW"/>
</dbReference>
<keyword evidence="7 12" id="KW-0472">Membrane</keyword>
<proteinExistence type="inferred from homology"/>
<keyword evidence="8 12" id="KW-0066">ATP synthesis</keyword>
<dbReference type="eggNOG" id="COG0711">
    <property type="taxonomic scope" value="Bacteria"/>
</dbReference>
<evidence type="ECO:0000256" key="5">
    <source>
        <dbReference type="ARBA" id="ARBA00022989"/>
    </source>
</evidence>
<dbReference type="EMBL" id="CP001931">
    <property type="protein sequence ID" value="ADC89194.1"/>
    <property type="molecule type" value="Genomic_DNA"/>
</dbReference>
<evidence type="ECO:0000256" key="13">
    <source>
        <dbReference type="RuleBase" id="RU003848"/>
    </source>
</evidence>
<keyword evidence="12" id="KW-1003">Cell membrane</keyword>
<evidence type="ECO:0000256" key="9">
    <source>
        <dbReference type="ARBA" id="ARBA00025198"/>
    </source>
</evidence>
<evidence type="ECO:0000256" key="2">
    <source>
        <dbReference type="ARBA" id="ARBA00022547"/>
    </source>
</evidence>
<organism evidence="15 16">
    <name type="scientific">Thermocrinis albus (strain DSM 14484 / JCM 11386 / HI 11/12)</name>
    <dbReference type="NCBI Taxonomy" id="638303"/>
    <lineage>
        <taxon>Bacteria</taxon>
        <taxon>Pseudomonadati</taxon>
        <taxon>Aquificota</taxon>
        <taxon>Aquificia</taxon>
        <taxon>Aquificales</taxon>
        <taxon>Aquificaceae</taxon>
        <taxon>Thermocrinis</taxon>
    </lineage>
</organism>
<comment type="similarity">
    <text evidence="12 13">Belongs to the ATPase B chain family.</text>
</comment>
<comment type="subcellular location">
    <subcellularLocation>
        <location evidence="12">Cell inner membrane</location>
        <topology evidence="12">Single-pass membrane protein</topology>
    </subcellularLocation>
    <subcellularLocation>
        <location evidence="11">Endomembrane system</location>
        <topology evidence="11">Single-pass membrane protein</topology>
    </subcellularLocation>
</comment>
<evidence type="ECO:0000256" key="6">
    <source>
        <dbReference type="ARBA" id="ARBA00023065"/>
    </source>
</evidence>
<evidence type="ECO:0000256" key="1">
    <source>
        <dbReference type="ARBA" id="ARBA00022448"/>
    </source>
</evidence>
<reference evidence="16" key="1">
    <citation type="journal article" date="2010" name="Stand. Genomic Sci.">
        <title>Complete genome sequence of Thermocrinis albus type strain (HI 11/12T).</title>
        <authorList>
            <person name="Wirth R."/>
            <person name="Sikorski J."/>
            <person name="Brambilla E."/>
            <person name="Misra M."/>
            <person name="Lapidus A."/>
            <person name="Copeland A."/>
            <person name="Nolan M."/>
            <person name="Lucas S."/>
            <person name="Chen F."/>
            <person name="Tice H."/>
            <person name="Cheng J.F."/>
            <person name="Han C."/>
            <person name="Detter J.C."/>
            <person name="Tapia R."/>
            <person name="Bruce D."/>
            <person name="Goodwin L."/>
            <person name="Pitluck S."/>
            <person name="Pati A."/>
            <person name="Anderson I."/>
            <person name="Ivanova N."/>
            <person name="Mavromatis K."/>
            <person name="Mikhailova N."/>
            <person name="Chen A."/>
            <person name="Palaniappan K."/>
            <person name="Bilek Y."/>
            <person name="Hader T."/>
            <person name="Land M."/>
            <person name="Hauser L."/>
            <person name="Chang Y.J."/>
            <person name="Jeffries C.D."/>
            <person name="Tindall B.J."/>
            <person name="Rohde M."/>
            <person name="Goker M."/>
            <person name="Bristow J."/>
            <person name="Eisen J.A."/>
            <person name="Markowitz V."/>
            <person name="Hugenholtz P."/>
            <person name="Kyrpides N.C."/>
            <person name="Klenk H.P."/>
        </authorList>
    </citation>
    <scope>NUCLEOTIDE SEQUENCE [LARGE SCALE GENOMIC DNA]</scope>
    <source>
        <strain evidence="16">DSM 14484 / JCM 11386 / HI 11/12</strain>
    </source>
</reference>
<evidence type="ECO:0000256" key="4">
    <source>
        <dbReference type="ARBA" id="ARBA00022781"/>
    </source>
</evidence>
<dbReference type="GO" id="GO:0012505">
    <property type="term" value="C:endomembrane system"/>
    <property type="evidence" value="ECO:0007669"/>
    <property type="project" value="UniProtKB-SubCell"/>
</dbReference>
<dbReference type="PANTHER" id="PTHR34264">
    <property type="entry name" value="ATP SYNTHASE SUBUNIT B, CHLOROPLASTIC"/>
    <property type="match status" value="1"/>
</dbReference>
<keyword evidence="1 12" id="KW-0813">Transport</keyword>
<keyword evidence="12" id="KW-0997">Cell inner membrane</keyword>
<gene>
    <name evidence="12" type="primary">atpF</name>
    <name evidence="15" type="ordered locus">Thal_0560</name>
</gene>
<evidence type="ECO:0000256" key="3">
    <source>
        <dbReference type="ARBA" id="ARBA00022692"/>
    </source>
</evidence>
<accession>D3SPV7</accession>
<evidence type="ECO:0000256" key="14">
    <source>
        <dbReference type="SAM" id="Coils"/>
    </source>
</evidence>
<comment type="function">
    <text evidence="9 12">F(1)F(0) ATP synthase produces ATP from ADP in the presence of a proton or sodium gradient. F-type ATPases consist of two structural domains, F(1) containing the extramembraneous catalytic core and F(0) containing the membrane proton channel, linked together by a central stalk and a peripheral stalk. During catalysis, ATP synthesis in the catalytic domain of F(1) is coupled via a rotary mechanism of the central stalk subunits to proton translocation.</text>
</comment>
<keyword evidence="14" id="KW-0175">Coiled coil</keyword>
<sequence length="164" mass="19479">MEGGHHTQELLWKAFNIALFLGVLYWFGGKHIKEAFRNFFVSLTEGLDRSEEELRKAQEELSKAKQEYEDAKRRYQEQIKLAQETAVYIKEQEMKKAEDMIRRIREKASESIELELKRAKEELVSYGANRVKELATALLLKEFEKEEVHRNYIEKKIKILEAKE</sequence>
<dbReference type="CDD" id="cd06503">
    <property type="entry name" value="ATP-synt_Fo_b"/>
    <property type="match status" value="1"/>
</dbReference>
<dbReference type="HAMAP" id="MF_01398">
    <property type="entry name" value="ATP_synth_b_bprime"/>
    <property type="match status" value="1"/>
</dbReference>
<dbReference type="GO" id="GO:0005886">
    <property type="term" value="C:plasma membrane"/>
    <property type="evidence" value="ECO:0007669"/>
    <property type="project" value="UniProtKB-SubCell"/>
</dbReference>
<feature type="coiled-coil region" evidence="14">
    <location>
        <begin position="40"/>
        <end position="129"/>
    </location>
</feature>
<evidence type="ECO:0000256" key="11">
    <source>
        <dbReference type="ARBA" id="ARBA00037847"/>
    </source>
</evidence>
<keyword evidence="2 12" id="KW-0138">CF(0)</keyword>
<evidence type="ECO:0000256" key="10">
    <source>
        <dbReference type="ARBA" id="ARBA00025614"/>
    </source>
</evidence>
<dbReference type="InterPro" id="IPR002146">
    <property type="entry name" value="ATP_synth_b/b'su_bac/chlpt"/>
</dbReference>
<dbReference type="AlphaFoldDB" id="D3SPV7"/>
<dbReference type="Pfam" id="PF00430">
    <property type="entry name" value="ATP-synt_B"/>
    <property type="match status" value="1"/>
</dbReference>
<keyword evidence="5 12" id="KW-1133">Transmembrane helix</keyword>
<evidence type="ECO:0000256" key="8">
    <source>
        <dbReference type="ARBA" id="ARBA00023310"/>
    </source>
</evidence>
<keyword evidence="16" id="KW-1185">Reference proteome</keyword>
<feature type="transmembrane region" description="Helical" evidence="12">
    <location>
        <begin position="12"/>
        <end position="28"/>
    </location>
</feature>
<name>D3SPV7_THEAH</name>
<keyword evidence="4 12" id="KW-0375">Hydrogen ion transport</keyword>
<evidence type="ECO:0000313" key="15">
    <source>
        <dbReference type="EMBL" id="ADC89194.1"/>
    </source>
</evidence>
<keyword evidence="3 12" id="KW-0812">Transmembrane</keyword>
<evidence type="ECO:0000313" key="16">
    <source>
        <dbReference type="Proteomes" id="UP000002043"/>
    </source>
</evidence>